<reference evidence="3" key="1">
    <citation type="journal article" date="2019" name="Int. J. Syst. Evol. Microbiol.">
        <title>The Global Catalogue of Microorganisms (GCM) 10K type strain sequencing project: providing services to taxonomists for standard genome sequencing and annotation.</title>
        <authorList>
            <consortium name="The Broad Institute Genomics Platform"/>
            <consortium name="The Broad Institute Genome Sequencing Center for Infectious Disease"/>
            <person name="Wu L."/>
            <person name="Ma J."/>
        </authorList>
    </citation>
    <scope>NUCLEOTIDE SEQUENCE [LARGE SCALE GENOMIC DNA]</scope>
    <source>
        <strain evidence="3">JCM 3325</strain>
    </source>
</reference>
<keyword evidence="1" id="KW-0472">Membrane</keyword>
<dbReference type="RefSeq" id="WP_344586302.1">
    <property type="nucleotide sequence ID" value="NZ_BAAARW010000001.1"/>
</dbReference>
<evidence type="ECO:0000313" key="3">
    <source>
        <dbReference type="Proteomes" id="UP001501231"/>
    </source>
</evidence>
<organism evidence="2 3">
    <name type="scientific">Actinomadura vinacea</name>
    <dbReference type="NCBI Taxonomy" id="115336"/>
    <lineage>
        <taxon>Bacteria</taxon>
        <taxon>Bacillati</taxon>
        <taxon>Actinomycetota</taxon>
        <taxon>Actinomycetes</taxon>
        <taxon>Streptosporangiales</taxon>
        <taxon>Thermomonosporaceae</taxon>
        <taxon>Actinomadura</taxon>
    </lineage>
</organism>
<gene>
    <name evidence="2" type="ORF">GCM10010191_01710</name>
</gene>
<feature type="transmembrane region" description="Helical" evidence="1">
    <location>
        <begin position="172"/>
        <end position="191"/>
    </location>
</feature>
<evidence type="ECO:0000256" key="1">
    <source>
        <dbReference type="SAM" id="Phobius"/>
    </source>
</evidence>
<dbReference type="Proteomes" id="UP001501231">
    <property type="component" value="Unassembled WGS sequence"/>
</dbReference>
<comment type="caution">
    <text evidence="2">The sequence shown here is derived from an EMBL/GenBank/DDBJ whole genome shotgun (WGS) entry which is preliminary data.</text>
</comment>
<name>A0ABP5VDM4_9ACTN</name>
<keyword evidence="1" id="KW-1133">Transmembrane helix</keyword>
<feature type="transmembrane region" description="Helical" evidence="1">
    <location>
        <begin position="232"/>
        <end position="255"/>
    </location>
</feature>
<feature type="transmembrane region" description="Helical" evidence="1">
    <location>
        <begin position="267"/>
        <end position="286"/>
    </location>
</feature>
<keyword evidence="1" id="KW-0812">Transmembrane</keyword>
<feature type="transmembrane region" description="Helical" evidence="1">
    <location>
        <begin position="112"/>
        <end position="135"/>
    </location>
</feature>
<sequence length="325" mass="35187">MENAVSRKSETDYNYPKGALYALSESTAKLLGRSWFKVHALQSLQVAALAVTAVEYGLAAMILLALAYQGQIWYLFRRSGDRPQRLRFTRANLANLAIIGLLNVGGRGSATLALTSGMALASVNAIGFAIPILLFSAEAWRAGLRTAAISVPLLVATGLGVTIEVWDMKSSILGAVFAIVNGSFGLLYLVFSRRFVDMPEKASDQFQALVTLIGAFGITVWALLAGESLTAGWSWGLFFTLLFVAGMGTVLPRFIHTRARKMVPDGFYAIMVSLTPLMGLPVDWVMEGKVPTFWQILGMSLISTIALGVARLKEQMPTKTAAEER</sequence>
<evidence type="ECO:0000313" key="2">
    <source>
        <dbReference type="EMBL" id="GAA2398618.1"/>
    </source>
</evidence>
<feature type="transmembrane region" description="Helical" evidence="1">
    <location>
        <begin position="44"/>
        <end position="68"/>
    </location>
</feature>
<feature type="transmembrane region" description="Helical" evidence="1">
    <location>
        <begin position="206"/>
        <end position="226"/>
    </location>
</feature>
<dbReference type="InterPro" id="IPR037185">
    <property type="entry name" value="EmrE-like"/>
</dbReference>
<feature type="transmembrane region" description="Helical" evidence="1">
    <location>
        <begin position="88"/>
        <end position="106"/>
    </location>
</feature>
<protein>
    <recommendedName>
        <fullName evidence="4">DMT family transporter</fullName>
    </recommendedName>
</protein>
<keyword evidence="3" id="KW-1185">Reference proteome</keyword>
<dbReference type="EMBL" id="BAAARW010000001">
    <property type="protein sequence ID" value="GAA2398618.1"/>
    <property type="molecule type" value="Genomic_DNA"/>
</dbReference>
<evidence type="ECO:0008006" key="4">
    <source>
        <dbReference type="Google" id="ProtNLM"/>
    </source>
</evidence>
<feature type="transmembrane region" description="Helical" evidence="1">
    <location>
        <begin position="292"/>
        <end position="310"/>
    </location>
</feature>
<feature type="transmembrane region" description="Helical" evidence="1">
    <location>
        <begin position="147"/>
        <end position="166"/>
    </location>
</feature>
<accession>A0ABP5VDM4</accession>
<dbReference type="SUPFAM" id="SSF103481">
    <property type="entry name" value="Multidrug resistance efflux transporter EmrE"/>
    <property type="match status" value="1"/>
</dbReference>
<proteinExistence type="predicted"/>